<evidence type="ECO:0000313" key="3">
    <source>
        <dbReference type="Proteomes" id="UP000325243"/>
    </source>
</evidence>
<accession>A0A5S4V874</accession>
<keyword evidence="3" id="KW-1185">Reference proteome</keyword>
<comment type="function">
    <text evidence="1">Catalyzes the specific phosphorylation of 1,6-anhydro-N-acetylmuramic acid (anhMurNAc) with the simultaneous cleavage of the 1,6-anhydro ring, generating MurNAc-6-P. Is required for the utilization of anhMurNAc either imported from the medium or derived from its own cell wall murein, and thus plays a role in cell wall recycling.</text>
</comment>
<dbReference type="HAMAP" id="MF_01270">
    <property type="entry name" value="AnhMurNAc_kinase"/>
    <property type="match status" value="1"/>
</dbReference>
<comment type="catalytic activity">
    <reaction evidence="1">
        <text>1,6-anhydro-N-acetyl-beta-muramate + ATP + H2O = N-acetyl-D-muramate 6-phosphate + ADP + H(+)</text>
        <dbReference type="Rhea" id="RHEA:24952"/>
        <dbReference type="ChEBI" id="CHEBI:15377"/>
        <dbReference type="ChEBI" id="CHEBI:15378"/>
        <dbReference type="ChEBI" id="CHEBI:30616"/>
        <dbReference type="ChEBI" id="CHEBI:58690"/>
        <dbReference type="ChEBI" id="CHEBI:58722"/>
        <dbReference type="ChEBI" id="CHEBI:456216"/>
        <dbReference type="EC" id="2.7.1.170"/>
    </reaction>
</comment>
<evidence type="ECO:0000313" key="2">
    <source>
        <dbReference type="EMBL" id="TYL54083.1"/>
    </source>
</evidence>
<gene>
    <name evidence="1" type="primary">anmK</name>
    <name evidence="2" type="ORF">FYC51_10880</name>
</gene>
<keyword evidence="1 2" id="KW-0418">Kinase</keyword>
<dbReference type="GO" id="GO:0097175">
    <property type="term" value="P:1,6-anhydro-N-acetyl-beta-muramic acid catabolic process"/>
    <property type="evidence" value="ECO:0007669"/>
    <property type="project" value="UniProtKB-UniRule"/>
</dbReference>
<reference evidence="2 3" key="1">
    <citation type="submission" date="2019-08" db="EMBL/GenBank/DDBJ databases">
        <authorList>
            <person name="Hu J."/>
        </authorList>
    </citation>
    <scope>NUCLEOTIDE SEQUENCE [LARGE SCALE GENOMIC DNA]</scope>
    <source>
        <strain evidence="2 3">NEAU-184</strain>
    </source>
</reference>
<protein>
    <recommendedName>
        <fullName evidence="1">Anhydro-N-acetylmuramic acid kinase</fullName>
        <ecNumber evidence="1">2.7.1.170</ecNumber>
    </recommendedName>
    <alternativeName>
        <fullName evidence="1">AnhMurNAc kinase</fullName>
    </alternativeName>
</protein>
<dbReference type="GO" id="GO:0006040">
    <property type="term" value="P:amino sugar metabolic process"/>
    <property type="evidence" value="ECO:0007669"/>
    <property type="project" value="InterPro"/>
</dbReference>
<keyword evidence="1" id="KW-0547">Nucleotide-binding</keyword>
<dbReference type="InterPro" id="IPR043129">
    <property type="entry name" value="ATPase_NBD"/>
</dbReference>
<dbReference type="GO" id="GO:0005524">
    <property type="term" value="F:ATP binding"/>
    <property type="evidence" value="ECO:0007669"/>
    <property type="project" value="UniProtKB-UniRule"/>
</dbReference>
<dbReference type="GO" id="GO:0016301">
    <property type="term" value="F:kinase activity"/>
    <property type="evidence" value="ECO:0007669"/>
    <property type="project" value="UniProtKB-KW"/>
</dbReference>
<dbReference type="UniPathway" id="UPA00544"/>
<dbReference type="GO" id="GO:0009254">
    <property type="term" value="P:peptidoglycan turnover"/>
    <property type="evidence" value="ECO:0007669"/>
    <property type="project" value="UniProtKB-UniRule"/>
</dbReference>
<comment type="pathway">
    <text evidence="1">Cell wall biogenesis; peptidoglycan recycling.</text>
</comment>
<name>A0A5S4V874_9MICO</name>
<feature type="binding site" evidence="1">
    <location>
        <begin position="9"/>
        <end position="16"/>
    </location>
    <ligand>
        <name>ATP</name>
        <dbReference type="ChEBI" id="CHEBI:30616"/>
    </ligand>
</feature>
<organism evidence="2 3">
    <name type="scientific">Agromyces mariniharenae</name>
    <dbReference type="NCBI Taxonomy" id="2604423"/>
    <lineage>
        <taxon>Bacteria</taxon>
        <taxon>Bacillati</taxon>
        <taxon>Actinomycetota</taxon>
        <taxon>Actinomycetes</taxon>
        <taxon>Micrococcales</taxon>
        <taxon>Microbacteriaceae</taxon>
        <taxon>Agromyces</taxon>
    </lineage>
</organism>
<dbReference type="Pfam" id="PF03702">
    <property type="entry name" value="AnmK"/>
    <property type="match status" value="1"/>
</dbReference>
<dbReference type="Proteomes" id="UP000325243">
    <property type="component" value="Unassembled WGS sequence"/>
</dbReference>
<comment type="caution">
    <text evidence="2">The sequence shown here is derived from an EMBL/GenBank/DDBJ whole genome shotgun (WGS) entry which is preliminary data.</text>
</comment>
<proteinExistence type="inferred from homology"/>
<keyword evidence="1" id="KW-0808">Transferase</keyword>
<dbReference type="EMBL" id="VSSB01000001">
    <property type="protein sequence ID" value="TYL54083.1"/>
    <property type="molecule type" value="Genomic_DNA"/>
</dbReference>
<dbReference type="UniPathway" id="UPA00343"/>
<dbReference type="GO" id="GO:0016773">
    <property type="term" value="F:phosphotransferase activity, alcohol group as acceptor"/>
    <property type="evidence" value="ECO:0007669"/>
    <property type="project" value="UniProtKB-UniRule"/>
</dbReference>
<dbReference type="AlphaFoldDB" id="A0A5S4V874"/>
<dbReference type="InterPro" id="IPR005338">
    <property type="entry name" value="Anhydro_N_Ac-Mur_kinase"/>
</dbReference>
<comment type="pathway">
    <text evidence="1">Amino-sugar metabolism; 1,6-anhydro-N-acetylmuramate degradation.</text>
</comment>
<evidence type="ECO:0000256" key="1">
    <source>
        <dbReference type="HAMAP-Rule" id="MF_01270"/>
    </source>
</evidence>
<dbReference type="SUPFAM" id="SSF53067">
    <property type="entry name" value="Actin-like ATPase domain"/>
    <property type="match status" value="1"/>
</dbReference>
<sequence length="415" mass="42100">MIVLSLQSGTSADGIDVAVVEISRIEEDSHLAMRLLHADTVDWAPDLRDRALAATTGEPLTAGAFCELDTRLGQAFADAAAAGSRAAGVVPDLVVSHGQTIFHWVADGRARGTMQLGEPAWIAEAVGAPVLSDLRAADIAAGGEGAPLMAVFDRAWLGAEAAATGRALATVNLGGIANVQVVHPDGDVVAFDSGPGNGLIDAVVARATDGGRSFDEDGRLAASGRVDEALLAELERHPYFAAPVPKTTGRETFDLGVVDRAVAAVAASAVVASGGAATADPPALEDLVATLTELTAHTVVDAIPGDPAVLIASGGGARNPVLLGRIAALAAERGIVVESSEVRGIDPSFKESLMFALLGYLSWHGVPARLSSGGSGEPRVAGRFTSGRMPLRLPPPLAGVASVTITSTDHGGAPR</sequence>
<dbReference type="Gene3D" id="3.30.420.40">
    <property type="match status" value="2"/>
</dbReference>
<comment type="similarity">
    <text evidence="1">Belongs to the anhydro-N-acetylmuramic acid kinase family.</text>
</comment>
<dbReference type="PANTHER" id="PTHR30605:SF0">
    <property type="entry name" value="ANHYDRO-N-ACETYLMURAMIC ACID KINASE"/>
    <property type="match status" value="1"/>
</dbReference>
<dbReference type="RefSeq" id="WP_148733547.1">
    <property type="nucleotide sequence ID" value="NZ_VSSB01000001.1"/>
</dbReference>
<dbReference type="PANTHER" id="PTHR30605">
    <property type="entry name" value="ANHYDRO-N-ACETYLMURAMIC ACID KINASE"/>
    <property type="match status" value="1"/>
</dbReference>
<keyword evidence="1" id="KW-0067">ATP-binding</keyword>
<dbReference type="EC" id="2.7.1.170" evidence="1"/>
<keyword evidence="1" id="KW-0119">Carbohydrate metabolism</keyword>